<dbReference type="InterPro" id="IPR027417">
    <property type="entry name" value="P-loop_NTPase"/>
</dbReference>
<dbReference type="PANTHER" id="PTHR43335">
    <property type="entry name" value="ABC TRANSPORTER, ATP-BINDING PROTEIN"/>
    <property type="match status" value="1"/>
</dbReference>
<keyword evidence="2" id="KW-0813">Transport</keyword>
<evidence type="ECO:0000313" key="7">
    <source>
        <dbReference type="Proteomes" id="UP000287224"/>
    </source>
</evidence>
<evidence type="ECO:0000256" key="2">
    <source>
        <dbReference type="ARBA" id="ARBA00022448"/>
    </source>
</evidence>
<reference evidence="7" key="1">
    <citation type="submission" date="2018-12" db="EMBL/GenBank/DDBJ databases">
        <title>Tengunoibacter tsumagoiensis gen. nov., sp. nov., Dictyobacter kobayashii sp. nov., D. alpinus sp. nov., and D. joshuensis sp. nov. and description of Dictyobacteraceae fam. nov. within the order Ktedonobacterales isolated from Tengu-no-mugimeshi.</title>
        <authorList>
            <person name="Wang C.M."/>
            <person name="Zheng Y."/>
            <person name="Sakai Y."/>
            <person name="Toyoda A."/>
            <person name="Minakuchi Y."/>
            <person name="Abe K."/>
            <person name="Yokota A."/>
            <person name="Yabe S."/>
        </authorList>
    </citation>
    <scope>NUCLEOTIDE SEQUENCE [LARGE SCALE GENOMIC DNA]</scope>
    <source>
        <strain evidence="7">S-27</strain>
    </source>
</reference>
<dbReference type="Gene3D" id="3.40.50.300">
    <property type="entry name" value="P-loop containing nucleotide triphosphate hydrolases"/>
    <property type="match status" value="1"/>
</dbReference>
<dbReference type="PROSITE" id="PS50893">
    <property type="entry name" value="ABC_TRANSPORTER_2"/>
    <property type="match status" value="1"/>
</dbReference>
<dbReference type="GO" id="GO:0005524">
    <property type="term" value="F:ATP binding"/>
    <property type="evidence" value="ECO:0007669"/>
    <property type="project" value="UniProtKB-KW"/>
</dbReference>
<dbReference type="Pfam" id="PF00005">
    <property type="entry name" value="ABC_tran"/>
    <property type="match status" value="1"/>
</dbReference>
<dbReference type="InterPro" id="IPR003439">
    <property type="entry name" value="ABC_transporter-like_ATP-bd"/>
</dbReference>
<organism evidence="6 7">
    <name type="scientific">Dictyobacter aurantiacus</name>
    <dbReference type="NCBI Taxonomy" id="1936993"/>
    <lineage>
        <taxon>Bacteria</taxon>
        <taxon>Bacillati</taxon>
        <taxon>Chloroflexota</taxon>
        <taxon>Ktedonobacteria</taxon>
        <taxon>Ktedonobacterales</taxon>
        <taxon>Dictyobacteraceae</taxon>
        <taxon>Dictyobacter</taxon>
    </lineage>
</organism>
<evidence type="ECO:0000256" key="3">
    <source>
        <dbReference type="ARBA" id="ARBA00022741"/>
    </source>
</evidence>
<dbReference type="SMART" id="SM00382">
    <property type="entry name" value="AAA"/>
    <property type="match status" value="1"/>
</dbReference>
<feature type="domain" description="ABC transporter" evidence="5">
    <location>
        <begin position="33"/>
        <end position="260"/>
    </location>
</feature>
<dbReference type="SUPFAM" id="SSF52540">
    <property type="entry name" value="P-loop containing nucleoside triphosphate hydrolases"/>
    <property type="match status" value="1"/>
</dbReference>
<protein>
    <submittedName>
        <fullName evidence="6">ABC transporter ATP-binding protein</fullName>
    </submittedName>
</protein>
<dbReference type="InterPro" id="IPR017871">
    <property type="entry name" value="ABC_transporter-like_CS"/>
</dbReference>
<evidence type="ECO:0000256" key="4">
    <source>
        <dbReference type="ARBA" id="ARBA00022840"/>
    </source>
</evidence>
<evidence type="ECO:0000313" key="6">
    <source>
        <dbReference type="EMBL" id="GCE04466.1"/>
    </source>
</evidence>
<name>A0A401ZCB3_9CHLR</name>
<dbReference type="Proteomes" id="UP000287224">
    <property type="component" value="Unassembled WGS sequence"/>
</dbReference>
<sequence length="334" mass="36099">MKGTIKHMAYGPPAIPVTQRSHGSLSRSDEVVLRTNNLSKQYKQRIAVNNLSLEVHKGDIFGFLGPNGAGKTTTIRMVLGLITPTSGSIEILGKELAHHRSQVLPRVGALIETPALYLYMSGRDNLRAVGSVLGGVSNKRIDEVLELVGLSARQKDRVRTYSLGMKQRLGIAIALLQDPGLVILDEPANGLDPAGIVEMRDLMHRLSSEGKSVLISSHLLTEVQQICTRVAIISQGSLVRETTIENLIRGDGEFSVQMENAAAALQLLQKEAWGKGAYIDPEGTLVTPAPEGKGRNLNLFLVQAGFVPDTLTPATRDLEKIFLELTNSGSGEIK</sequence>
<proteinExistence type="inferred from homology"/>
<comment type="similarity">
    <text evidence="1">Belongs to the ABC transporter superfamily.</text>
</comment>
<accession>A0A401ZCB3</accession>
<keyword evidence="7" id="KW-1185">Reference proteome</keyword>
<evidence type="ECO:0000256" key="1">
    <source>
        <dbReference type="ARBA" id="ARBA00005417"/>
    </source>
</evidence>
<gene>
    <name evidence="6" type="ORF">KDAU_17950</name>
</gene>
<dbReference type="PANTHER" id="PTHR43335:SF4">
    <property type="entry name" value="ABC TRANSPORTER, ATP-BINDING PROTEIN"/>
    <property type="match status" value="1"/>
</dbReference>
<keyword evidence="3" id="KW-0547">Nucleotide-binding</keyword>
<dbReference type="InterPro" id="IPR003593">
    <property type="entry name" value="AAA+_ATPase"/>
</dbReference>
<dbReference type="AlphaFoldDB" id="A0A401ZCB3"/>
<dbReference type="GO" id="GO:0016887">
    <property type="term" value="F:ATP hydrolysis activity"/>
    <property type="evidence" value="ECO:0007669"/>
    <property type="project" value="InterPro"/>
</dbReference>
<comment type="caution">
    <text evidence="6">The sequence shown here is derived from an EMBL/GenBank/DDBJ whole genome shotgun (WGS) entry which is preliminary data.</text>
</comment>
<dbReference type="EMBL" id="BIFQ01000001">
    <property type="protein sequence ID" value="GCE04466.1"/>
    <property type="molecule type" value="Genomic_DNA"/>
</dbReference>
<evidence type="ECO:0000259" key="5">
    <source>
        <dbReference type="PROSITE" id="PS50893"/>
    </source>
</evidence>
<dbReference type="PROSITE" id="PS00211">
    <property type="entry name" value="ABC_TRANSPORTER_1"/>
    <property type="match status" value="1"/>
</dbReference>
<dbReference type="CDD" id="cd03268">
    <property type="entry name" value="ABC_BcrA_bacitracin_resist"/>
    <property type="match status" value="1"/>
</dbReference>
<keyword evidence="4 6" id="KW-0067">ATP-binding</keyword>